<name>A0A366HBM0_9BACT</name>
<keyword evidence="3" id="KW-1185">Reference proteome</keyword>
<dbReference type="OrthoDB" id="291924at2"/>
<feature type="transmembrane region" description="Helical" evidence="1">
    <location>
        <begin position="7"/>
        <end position="30"/>
    </location>
</feature>
<evidence type="ECO:0000313" key="3">
    <source>
        <dbReference type="Proteomes" id="UP000253426"/>
    </source>
</evidence>
<dbReference type="EMBL" id="QNRR01000009">
    <property type="protein sequence ID" value="RBP39706.1"/>
    <property type="molecule type" value="Genomic_DNA"/>
</dbReference>
<sequence>MKPHRGTLILVFGILGLVTCQIFGIVAWIMGNNDLREMDAGIMDPEGRSNTSAGRICGMISAILLAVSLLIILVVVMFIGVAGVAASAGQ</sequence>
<keyword evidence="1" id="KW-0472">Membrane</keyword>
<dbReference type="Proteomes" id="UP000253426">
    <property type="component" value="Unassembled WGS sequence"/>
</dbReference>
<keyword evidence="1" id="KW-0812">Transmembrane</keyword>
<keyword evidence="1" id="KW-1133">Transmembrane helix</keyword>
<gene>
    <name evidence="2" type="ORF">DES53_109133</name>
</gene>
<protein>
    <recommendedName>
        <fullName evidence="4">DUF4190 domain-containing protein</fullName>
    </recommendedName>
</protein>
<accession>A0A366HBM0</accession>
<organism evidence="2 3">
    <name type="scientific">Roseimicrobium gellanilyticum</name>
    <dbReference type="NCBI Taxonomy" id="748857"/>
    <lineage>
        <taxon>Bacteria</taxon>
        <taxon>Pseudomonadati</taxon>
        <taxon>Verrucomicrobiota</taxon>
        <taxon>Verrucomicrobiia</taxon>
        <taxon>Verrucomicrobiales</taxon>
        <taxon>Verrucomicrobiaceae</taxon>
        <taxon>Roseimicrobium</taxon>
    </lineage>
</organism>
<dbReference type="AlphaFoldDB" id="A0A366HBM0"/>
<dbReference type="RefSeq" id="WP_113960599.1">
    <property type="nucleotide sequence ID" value="NZ_QNRR01000009.1"/>
</dbReference>
<evidence type="ECO:0000313" key="2">
    <source>
        <dbReference type="EMBL" id="RBP39706.1"/>
    </source>
</evidence>
<reference evidence="2 3" key="1">
    <citation type="submission" date="2018-06" db="EMBL/GenBank/DDBJ databases">
        <title>Genomic Encyclopedia of Type Strains, Phase IV (KMG-IV): sequencing the most valuable type-strain genomes for metagenomic binning, comparative biology and taxonomic classification.</title>
        <authorList>
            <person name="Goeker M."/>
        </authorList>
    </citation>
    <scope>NUCLEOTIDE SEQUENCE [LARGE SCALE GENOMIC DNA]</scope>
    <source>
        <strain evidence="2 3">DSM 25532</strain>
    </source>
</reference>
<comment type="caution">
    <text evidence="2">The sequence shown here is derived from an EMBL/GenBank/DDBJ whole genome shotgun (WGS) entry which is preliminary data.</text>
</comment>
<proteinExistence type="predicted"/>
<evidence type="ECO:0008006" key="4">
    <source>
        <dbReference type="Google" id="ProtNLM"/>
    </source>
</evidence>
<feature type="transmembrane region" description="Helical" evidence="1">
    <location>
        <begin position="59"/>
        <end position="86"/>
    </location>
</feature>
<evidence type="ECO:0000256" key="1">
    <source>
        <dbReference type="SAM" id="Phobius"/>
    </source>
</evidence>